<proteinExistence type="predicted"/>
<dbReference type="VEuPathDB" id="FungiDB:SDRG_08806"/>
<evidence type="ECO:0000259" key="3">
    <source>
        <dbReference type="PROSITE" id="PS50089"/>
    </source>
</evidence>
<dbReference type="AlphaFoldDB" id="T0RTN9"/>
<dbReference type="SMART" id="SM00184">
    <property type="entry name" value="RING"/>
    <property type="match status" value="1"/>
</dbReference>
<dbReference type="InterPro" id="IPR013083">
    <property type="entry name" value="Znf_RING/FYVE/PHD"/>
</dbReference>
<feature type="region of interest" description="Disordered" evidence="2">
    <location>
        <begin position="41"/>
        <end position="173"/>
    </location>
</feature>
<evidence type="ECO:0000313" key="4">
    <source>
        <dbReference type="EMBL" id="EQC33702.1"/>
    </source>
</evidence>
<organism evidence="4 5">
    <name type="scientific">Saprolegnia diclina (strain VS20)</name>
    <dbReference type="NCBI Taxonomy" id="1156394"/>
    <lineage>
        <taxon>Eukaryota</taxon>
        <taxon>Sar</taxon>
        <taxon>Stramenopiles</taxon>
        <taxon>Oomycota</taxon>
        <taxon>Saprolegniomycetes</taxon>
        <taxon>Saprolegniales</taxon>
        <taxon>Saprolegniaceae</taxon>
        <taxon>Saprolegnia</taxon>
    </lineage>
</organism>
<dbReference type="InParanoid" id="T0RTN9"/>
<dbReference type="RefSeq" id="XP_008612925.1">
    <property type="nucleotide sequence ID" value="XM_008614703.1"/>
</dbReference>
<dbReference type="OMA" id="NEPAMAF"/>
<evidence type="ECO:0000313" key="5">
    <source>
        <dbReference type="Proteomes" id="UP000030762"/>
    </source>
</evidence>
<feature type="compositionally biased region" description="Polar residues" evidence="2">
    <location>
        <begin position="156"/>
        <end position="169"/>
    </location>
</feature>
<gene>
    <name evidence="4" type="ORF">SDRG_08806</name>
</gene>
<dbReference type="OrthoDB" id="8062037at2759"/>
<feature type="compositionally biased region" description="Low complexity" evidence="2">
    <location>
        <begin position="82"/>
        <end position="92"/>
    </location>
</feature>
<evidence type="ECO:0000256" key="2">
    <source>
        <dbReference type="SAM" id="MobiDB-lite"/>
    </source>
</evidence>
<dbReference type="PROSITE" id="PS50089">
    <property type="entry name" value="ZF_RING_2"/>
    <property type="match status" value="1"/>
</dbReference>
<keyword evidence="1" id="KW-0479">Metal-binding</keyword>
<sequence>MQQQQYKSPLTTATTSTVPNEPAMAFVPLAKWSTAVSPATAAARSRNIDIPNSKPRLRTKPAVAPSSTAGLSRVAAPAKRPSSGSHAASSASTIDACFKWHSRPPRGHVETSGTKPSPVTPFQRHEDQAAKLKRTKKAKSVTAPRRLSTDHMWNPPSWTQAAHSTSTSKGDGVAHCRGDPQDMMFRPAATATLRAREAEPPPPPPVATTADGLRSNDVVENLARALLTDCINKRQRETLKSFKVEIVESPPVPSSSSSSCGGASCCGSPKEKAGVYDDSGGGLSCSSSDDELNHLHAMDPSSFVWDESGRPDDAKPWRETAVCHDVDPMLPTSSPESDCFYEEKGLSKEVRYSLPIAYGTVHETSKQCTICQLAYEIGSHIVTLTPCQHFFHALCVDKWLWNHTTCPLCRKEVVYEAFGGVRGTACPDEDRESLRKKMRSQCAEFRPLNPLPVDTLDVHFSSLQLQDSRRPPAVTPLDYLVCPVAQRTWRK</sequence>
<accession>T0RTN9</accession>
<dbReference type="eggNOG" id="KOG0800">
    <property type="taxonomic scope" value="Eukaryota"/>
</dbReference>
<dbReference type="Proteomes" id="UP000030762">
    <property type="component" value="Unassembled WGS sequence"/>
</dbReference>
<dbReference type="GO" id="GO:0008270">
    <property type="term" value="F:zinc ion binding"/>
    <property type="evidence" value="ECO:0007669"/>
    <property type="project" value="UniProtKB-KW"/>
</dbReference>
<evidence type="ECO:0000256" key="1">
    <source>
        <dbReference type="PROSITE-ProRule" id="PRU00175"/>
    </source>
</evidence>
<dbReference type="STRING" id="1156394.T0RTN9"/>
<keyword evidence="1" id="KW-0863">Zinc-finger</keyword>
<dbReference type="GeneID" id="19949533"/>
<feature type="domain" description="RING-type" evidence="3">
    <location>
        <begin position="368"/>
        <end position="410"/>
    </location>
</feature>
<keyword evidence="5" id="KW-1185">Reference proteome</keyword>
<keyword evidence="1" id="KW-0862">Zinc</keyword>
<dbReference type="EMBL" id="JH767158">
    <property type="protein sequence ID" value="EQC33702.1"/>
    <property type="molecule type" value="Genomic_DNA"/>
</dbReference>
<dbReference type="Gene3D" id="3.30.40.10">
    <property type="entry name" value="Zinc/RING finger domain, C3HC4 (zinc finger)"/>
    <property type="match status" value="1"/>
</dbReference>
<protein>
    <recommendedName>
        <fullName evidence="3">RING-type domain-containing protein</fullName>
    </recommendedName>
</protein>
<dbReference type="InterPro" id="IPR001841">
    <property type="entry name" value="Znf_RING"/>
</dbReference>
<name>T0RTN9_SAPDV</name>
<dbReference type="SUPFAM" id="SSF57850">
    <property type="entry name" value="RING/U-box"/>
    <property type="match status" value="1"/>
</dbReference>
<dbReference type="PANTHER" id="PTHR45676">
    <property type="entry name" value="RING-H2 FINGER PROTEIN ATL51-RELATED"/>
    <property type="match status" value="1"/>
</dbReference>
<reference evidence="4 5" key="1">
    <citation type="submission" date="2012-04" db="EMBL/GenBank/DDBJ databases">
        <title>The Genome Sequence of Saprolegnia declina VS20.</title>
        <authorList>
            <consortium name="The Broad Institute Genome Sequencing Platform"/>
            <person name="Russ C."/>
            <person name="Nusbaum C."/>
            <person name="Tyler B."/>
            <person name="van West P."/>
            <person name="Dieguez-Uribeondo J."/>
            <person name="de Bruijn I."/>
            <person name="Tripathy S."/>
            <person name="Jiang R."/>
            <person name="Young S.K."/>
            <person name="Zeng Q."/>
            <person name="Gargeya S."/>
            <person name="Fitzgerald M."/>
            <person name="Haas B."/>
            <person name="Abouelleil A."/>
            <person name="Alvarado L."/>
            <person name="Arachchi H.M."/>
            <person name="Berlin A."/>
            <person name="Chapman S.B."/>
            <person name="Goldberg J."/>
            <person name="Griggs A."/>
            <person name="Gujja S."/>
            <person name="Hansen M."/>
            <person name="Howarth C."/>
            <person name="Imamovic A."/>
            <person name="Larimer J."/>
            <person name="McCowen C."/>
            <person name="Montmayeur A."/>
            <person name="Murphy C."/>
            <person name="Neiman D."/>
            <person name="Pearson M."/>
            <person name="Priest M."/>
            <person name="Roberts A."/>
            <person name="Saif S."/>
            <person name="Shea T."/>
            <person name="Sisk P."/>
            <person name="Sykes S."/>
            <person name="Wortman J."/>
            <person name="Nusbaum C."/>
            <person name="Birren B."/>
        </authorList>
    </citation>
    <scope>NUCLEOTIDE SEQUENCE [LARGE SCALE GENOMIC DNA]</scope>
    <source>
        <strain evidence="4 5">VS20</strain>
    </source>
</reference>
<dbReference type="PANTHER" id="PTHR45676:SF41">
    <property type="entry name" value="RING-H2 FINGER PROTEIN ATL66"/>
    <property type="match status" value="1"/>
</dbReference>
<dbReference type="Pfam" id="PF13639">
    <property type="entry name" value="zf-RING_2"/>
    <property type="match status" value="1"/>
</dbReference>